<dbReference type="Proteomes" id="UP000481858">
    <property type="component" value="Unassembled WGS sequence"/>
</dbReference>
<evidence type="ECO:0000256" key="2">
    <source>
        <dbReference type="SAM" id="SignalP"/>
    </source>
</evidence>
<keyword evidence="4" id="KW-1185">Reference proteome</keyword>
<dbReference type="InParanoid" id="A0A7C8IPW9"/>
<reference evidence="3 4" key="1">
    <citation type="submission" date="2019-12" db="EMBL/GenBank/DDBJ databases">
        <title>Draft genome sequence of the ascomycete Xylaria multiplex DSM 110363.</title>
        <authorList>
            <person name="Buettner E."/>
            <person name="Kellner H."/>
        </authorList>
    </citation>
    <scope>NUCLEOTIDE SEQUENCE [LARGE SCALE GENOMIC DNA]</scope>
    <source>
        <strain evidence="3 4">DSM 110363</strain>
    </source>
</reference>
<feature type="chain" id="PRO_5028946603" evidence="2">
    <location>
        <begin position="30"/>
        <end position="489"/>
    </location>
</feature>
<dbReference type="AlphaFoldDB" id="A0A7C8IPW9"/>
<dbReference type="EMBL" id="WUBL01000084">
    <property type="protein sequence ID" value="KAF2966663.1"/>
    <property type="molecule type" value="Genomic_DNA"/>
</dbReference>
<evidence type="ECO:0000256" key="1">
    <source>
        <dbReference type="SAM" id="MobiDB-lite"/>
    </source>
</evidence>
<dbReference type="OrthoDB" id="4778267at2759"/>
<comment type="caution">
    <text evidence="3">The sequence shown here is derived from an EMBL/GenBank/DDBJ whole genome shotgun (WGS) entry which is preliminary data.</text>
</comment>
<accession>A0A7C8IPW9</accession>
<evidence type="ECO:0000313" key="4">
    <source>
        <dbReference type="Proteomes" id="UP000481858"/>
    </source>
</evidence>
<feature type="region of interest" description="Disordered" evidence="1">
    <location>
        <begin position="363"/>
        <end position="387"/>
    </location>
</feature>
<name>A0A7C8IPW9_9PEZI</name>
<proteinExistence type="predicted"/>
<organism evidence="3 4">
    <name type="scientific">Xylaria multiplex</name>
    <dbReference type="NCBI Taxonomy" id="323545"/>
    <lineage>
        <taxon>Eukaryota</taxon>
        <taxon>Fungi</taxon>
        <taxon>Dikarya</taxon>
        <taxon>Ascomycota</taxon>
        <taxon>Pezizomycotina</taxon>
        <taxon>Sordariomycetes</taxon>
        <taxon>Xylariomycetidae</taxon>
        <taxon>Xylariales</taxon>
        <taxon>Xylariaceae</taxon>
        <taxon>Xylaria</taxon>
    </lineage>
</organism>
<feature type="signal peptide" evidence="2">
    <location>
        <begin position="1"/>
        <end position="29"/>
    </location>
</feature>
<protein>
    <submittedName>
        <fullName evidence="3">Uncharacterized protein</fullName>
    </submittedName>
</protein>
<evidence type="ECO:0000313" key="3">
    <source>
        <dbReference type="EMBL" id="KAF2966663.1"/>
    </source>
</evidence>
<gene>
    <name evidence="3" type="ORF">GQX73_g6922</name>
</gene>
<sequence length="489" mass="50653">MFHNNIKTIGHRLSLRLIVLATIVAGGLAAAIPAPAAVKDFSCLIRGQGQAEDYCSNIHDPNKDGPYTYGNNVPFPNVTSTFATLTITLTSTEAVTETDAVSSPSGFTLAPNATAITTSNGTFHAQTATDSCTLVLVSSSVDGQTNSMTSLHVSGSNKLQSSISSSTDTVKTSLPMTGCTGTPTSDDQYSSTQFPVVTTVPHITVTTTILYSGSGSEEYTSTETITETPLVTVTRGTTITLSSAPETPATMTVTVYISQLPTQTQAEETSVLVSAADITVSEVVTATVVATVSPVPTTKCTDESTMTESDYVVSTSSSHATTLTITVTPGSLTSSTDVSPEHTTVETSINMTTVTVSASTSVDTTCKTSSTGTSNKSSTPATSSVTTTHTPYPMSVLFTNSTMTVTVGTITVPANVTAETTKHSGSTHTHHFYSTGSITTPYPANPTVSISSGSKLGKKRPVKIFWGDTDGGCSNTCVILLVMIISLLL</sequence>
<keyword evidence="2" id="KW-0732">Signal</keyword>